<gene>
    <name evidence="1" type="ORF">BSK56_09035</name>
</gene>
<evidence type="ECO:0000313" key="2">
    <source>
        <dbReference type="Proteomes" id="UP000187412"/>
    </source>
</evidence>
<organism evidence="1 2">
    <name type="scientific">Paenibacillus borealis</name>
    <dbReference type="NCBI Taxonomy" id="160799"/>
    <lineage>
        <taxon>Bacteria</taxon>
        <taxon>Bacillati</taxon>
        <taxon>Bacillota</taxon>
        <taxon>Bacilli</taxon>
        <taxon>Bacillales</taxon>
        <taxon>Paenibacillaceae</taxon>
        <taxon>Paenibacillus</taxon>
    </lineage>
</organism>
<name>A0ABX3HHP9_PAEBO</name>
<comment type="caution">
    <text evidence="1">The sequence shown here is derived from an EMBL/GenBank/DDBJ whole genome shotgun (WGS) entry which is preliminary data.</text>
</comment>
<dbReference type="EMBL" id="MPTB01000009">
    <property type="protein sequence ID" value="OMD49487.1"/>
    <property type="molecule type" value="Genomic_DNA"/>
</dbReference>
<sequence>MFVYPFRFCFIGAGRIGVRKLFEHTKDWFMRRSSLVTAALVVFMSSEKGRLGPVAENSNKSITL</sequence>
<protein>
    <submittedName>
        <fullName evidence="1">Uncharacterized protein</fullName>
    </submittedName>
</protein>
<proteinExistence type="predicted"/>
<accession>A0ABX3HHP9</accession>
<reference evidence="1 2" key="1">
    <citation type="submission" date="2016-10" db="EMBL/GenBank/DDBJ databases">
        <title>Paenibacillus species isolates.</title>
        <authorList>
            <person name="Beno S.M."/>
        </authorList>
    </citation>
    <scope>NUCLEOTIDE SEQUENCE [LARGE SCALE GENOMIC DNA]</scope>
    <source>
        <strain evidence="1 2">FSL H7-0744</strain>
    </source>
</reference>
<dbReference type="Proteomes" id="UP000187412">
    <property type="component" value="Unassembled WGS sequence"/>
</dbReference>
<evidence type="ECO:0000313" key="1">
    <source>
        <dbReference type="EMBL" id="OMD49487.1"/>
    </source>
</evidence>
<keyword evidence="2" id="KW-1185">Reference proteome</keyword>